<dbReference type="PANTHER" id="PTHR40465">
    <property type="entry name" value="CHROMOSOME 1, WHOLE GENOME SHOTGUN SEQUENCE"/>
    <property type="match status" value="1"/>
</dbReference>
<feature type="transmembrane region" description="Helical" evidence="2">
    <location>
        <begin position="158"/>
        <end position="183"/>
    </location>
</feature>
<keyword evidence="2" id="KW-0812">Transmembrane</keyword>
<dbReference type="Pfam" id="PF20152">
    <property type="entry name" value="DUF6534"/>
    <property type="match status" value="1"/>
</dbReference>
<evidence type="ECO:0000256" key="1">
    <source>
        <dbReference type="SAM" id="MobiDB-lite"/>
    </source>
</evidence>
<organism evidence="4 5">
    <name type="scientific">Pisolithus microcarpus 441</name>
    <dbReference type="NCBI Taxonomy" id="765257"/>
    <lineage>
        <taxon>Eukaryota</taxon>
        <taxon>Fungi</taxon>
        <taxon>Dikarya</taxon>
        <taxon>Basidiomycota</taxon>
        <taxon>Agaricomycotina</taxon>
        <taxon>Agaricomycetes</taxon>
        <taxon>Agaricomycetidae</taxon>
        <taxon>Boletales</taxon>
        <taxon>Sclerodermatineae</taxon>
        <taxon>Pisolithaceae</taxon>
        <taxon>Pisolithus</taxon>
    </lineage>
</organism>
<proteinExistence type="predicted"/>
<dbReference type="HOGENOM" id="CLU_046025_5_0_1"/>
<reference evidence="5" key="2">
    <citation type="submission" date="2015-01" db="EMBL/GenBank/DDBJ databases">
        <title>Evolutionary Origins and Diversification of the Mycorrhizal Mutualists.</title>
        <authorList>
            <consortium name="DOE Joint Genome Institute"/>
            <consortium name="Mycorrhizal Genomics Consortium"/>
            <person name="Kohler A."/>
            <person name="Kuo A."/>
            <person name="Nagy L.G."/>
            <person name="Floudas D."/>
            <person name="Copeland A."/>
            <person name="Barry K.W."/>
            <person name="Cichocki N."/>
            <person name="Veneault-Fourrey C."/>
            <person name="LaButti K."/>
            <person name="Lindquist E.A."/>
            <person name="Lipzen A."/>
            <person name="Lundell T."/>
            <person name="Morin E."/>
            <person name="Murat C."/>
            <person name="Riley R."/>
            <person name="Ohm R."/>
            <person name="Sun H."/>
            <person name="Tunlid A."/>
            <person name="Henrissat B."/>
            <person name="Grigoriev I.V."/>
            <person name="Hibbett D.S."/>
            <person name="Martin F."/>
        </authorList>
    </citation>
    <scope>NUCLEOTIDE SEQUENCE [LARGE SCALE GENOMIC DNA]</scope>
    <source>
        <strain evidence="5">441</strain>
    </source>
</reference>
<evidence type="ECO:0000259" key="3">
    <source>
        <dbReference type="Pfam" id="PF20152"/>
    </source>
</evidence>
<feature type="transmembrane region" description="Helical" evidence="2">
    <location>
        <begin position="204"/>
        <end position="226"/>
    </location>
</feature>
<feature type="transmembrane region" description="Helical" evidence="2">
    <location>
        <begin position="83"/>
        <end position="108"/>
    </location>
</feature>
<feature type="transmembrane region" description="Helical" evidence="2">
    <location>
        <begin position="120"/>
        <end position="146"/>
    </location>
</feature>
<keyword evidence="5" id="KW-1185">Reference proteome</keyword>
<gene>
    <name evidence="4" type="ORF">PISMIDRAFT_408923</name>
</gene>
<feature type="region of interest" description="Disordered" evidence="1">
    <location>
        <begin position="281"/>
        <end position="319"/>
    </location>
</feature>
<dbReference type="AlphaFoldDB" id="A0A0C9ZER5"/>
<evidence type="ECO:0000313" key="4">
    <source>
        <dbReference type="EMBL" id="KIK24404.1"/>
    </source>
</evidence>
<feature type="compositionally biased region" description="Polar residues" evidence="1">
    <location>
        <begin position="281"/>
        <end position="291"/>
    </location>
</feature>
<feature type="transmembrane region" description="Helical" evidence="2">
    <location>
        <begin position="47"/>
        <end position="71"/>
    </location>
</feature>
<keyword evidence="2" id="KW-1133">Transmembrane helix</keyword>
<feature type="transmembrane region" description="Helical" evidence="2">
    <location>
        <begin position="12"/>
        <end position="35"/>
    </location>
</feature>
<keyword evidence="2" id="KW-0472">Membrane</keyword>
<dbReference type="Proteomes" id="UP000054018">
    <property type="component" value="Unassembled WGS sequence"/>
</dbReference>
<feature type="domain" description="DUF6534" evidence="3">
    <location>
        <begin position="169"/>
        <end position="256"/>
    </location>
</feature>
<accession>A0A0C9ZER5</accession>
<dbReference type="STRING" id="765257.A0A0C9ZER5"/>
<dbReference type="EMBL" id="KN833716">
    <property type="protein sequence ID" value="KIK24404.1"/>
    <property type="molecule type" value="Genomic_DNA"/>
</dbReference>
<dbReference type="InterPro" id="IPR045339">
    <property type="entry name" value="DUF6534"/>
</dbReference>
<dbReference type="PANTHER" id="PTHR40465:SF1">
    <property type="entry name" value="DUF6534 DOMAIN-CONTAINING PROTEIN"/>
    <property type="match status" value="1"/>
</dbReference>
<reference evidence="4 5" key="1">
    <citation type="submission" date="2014-04" db="EMBL/GenBank/DDBJ databases">
        <authorList>
            <consortium name="DOE Joint Genome Institute"/>
            <person name="Kuo A."/>
            <person name="Kohler A."/>
            <person name="Costa M.D."/>
            <person name="Nagy L.G."/>
            <person name="Floudas D."/>
            <person name="Copeland A."/>
            <person name="Barry K.W."/>
            <person name="Cichocki N."/>
            <person name="Veneault-Fourrey C."/>
            <person name="LaButti K."/>
            <person name="Lindquist E.A."/>
            <person name="Lipzen A."/>
            <person name="Lundell T."/>
            <person name="Morin E."/>
            <person name="Murat C."/>
            <person name="Sun H."/>
            <person name="Tunlid A."/>
            <person name="Henrissat B."/>
            <person name="Grigoriev I.V."/>
            <person name="Hibbett D.S."/>
            <person name="Martin F."/>
            <person name="Nordberg H.P."/>
            <person name="Cantor M.N."/>
            <person name="Hua S.X."/>
        </authorList>
    </citation>
    <scope>NUCLEOTIDE SEQUENCE [LARGE SCALE GENOMIC DNA]</scope>
    <source>
        <strain evidence="4 5">441</strain>
    </source>
</reference>
<dbReference type="OrthoDB" id="2664626at2759"/>
<sequence>MASVDLTNTWGASFIGGIVTAVLYGITTLQTYLYFMNYPNDDVPTKLFVAAIWALDTTHVTLMCHALYYYLVSSYGVTTSLAYGVWSLFASVAVNLTIACAVQAFFTVKIFYLCRPRLRWIVTVPIIITVLLHLGFGIETVVLMFIKKQLSSLSQLTYYAITPFGAALVVSDIFIAVALCLLLRENSSLTVFPRTKQLLNILMIYAINRCLLTSLVAIAEVVLWAVNPENSWFMAVDFTIGKLYANSLLASLNSRNFVRRSRNSGDAEFFLNTIHLSDLPTSSGDMGTSANDSDKLGRGDQDVLSTAGSTRDIETALRK</sequence>
<feature type="transmembrane region" description="Helical" evidence="2">
    <location>
        <begin position="232"/>
        <end position="252"/>
    </location>
</feature>
<protein>
    <recommendedName>
        <fullName evidence="3">DUF6534 domain-containing protein</fullName>
    </recommendedName>
</protein>
<name>A0A0C9ZER5_9AGAM</name>
<evidence type="ECO:0000313" key="5">
    <source>
        <dbReference type="Proteomes" id="UP000054018"/>
    </source>
</evidence>
<feature type="compositionally biased region" description="Basic and acidic residues" evidence="1">
    <location>
        <begin position="292"/>
        <end position="301"/>
    </location>
</feature>
<evidence type="ECO:0000256" key="2">
    <source>
        <dbReference type="SAM" id="Phobius"/>
    </source>
</evidence>